<feature type="chain" id="PRO_5030873513" evidence="1">
    <location>
        <begin position="28"/>
        <end position="323"/>
    </location>
</feature>
<reference evidence="2" key="1">
    <citation type="submission" date="2021-01" db="EMBL/GenBank/DDBJ databases">
        <authorList>
            <person name="Corre E."/>
            <person name="Pelletier E."/>
            <person name="Niang G."/>
            <person name="Scheremetjew M."/>
            <person name="Finn R."/>
            <person name="Kale V."/>
            <person name="Holt S."/>
            <person name="Cochrane G."/>
            <person name="Meng A."/>
            <person name="Brown T."/>
            <person name="Cohen L."/>
        </authorList>
    </citation>
    <scope>NUCLEOTIDE SEQUENCE</scope>
    <source>
        <strain evidence="2">Isolate 1302-5</strain>
    </source>
</reference>
<feature type="signal peptide" evidence="1">
    <location>
        <begin position="1"/>
        <end position="27"/>
    </location>
</feature>
<organism evidence="2">
    <name type="scientific">Odontella aurita</name>
    <dbReference type="NCBI Taxonomy" id="265563"/>
    <lineage>
        <taxon>Eukaryota</taxon>
        <taxon>Sar</taxon>
        <taxon>Stramenopiles</taxon>
        <taxon>Ochrophyta</taxon>
        <taxon>Bacillariophyta</taxon>
        <taxon>Mediophyceae</taxon>
        <taxon>Biddulphiophycidae</taxon>
        <taxon>Eupodiscales</taxon>
        <taxon>Odontellaceae</taxon>
        <taxon>Odontella</taxon>
    </lineage>
</organism>
<keyword evidence="1" id="KW-0732">Signal</keyword>
<protein>
    <submittedName>
        <fullName evidence="2">Uncharacterized protein</fullName>
    </submittedName>
</protein>
<dbReference type="AlphaFoldDB" id="A0A7S4JNA5"/>
<evidence type="ECO:0000313" key="2">
    <source>
        <dbReference type="EMBL" id="CAE2268613.1"/>
    </source>
</evidence>
<name>A0A7S4JNA5_9STRA</name>
<gene>
    <name evidence="2" type="ORF">OAUR00152_LOCUS30545</name>
</gene>
<dbReference type="EMBL" id="HBKQ01044351">
    <property type="protein sequence ID" value="CAE2268613.1"/>
    <property type="molecule type" value="Transcribed_RNA"/>
</dbReference>
<proteinExistence type="predicted"/>
<sequence>MVKLDVIHRRCLPLLLISALTTPDSVAYFPIPSRISVAAEPSAFLPKSIPRHRTNDATILRSTTVDDETASATKKGMTGLVFRGSTAYTTEEVPRRSSSGKSVEDFFAVDENRNILLTGSGNVIEPMGADGATRDLMDRWTREAERLGSAPPGDGDAAVRVTTTGIQFPGLKVLSVATIGPRLVSSGEGAGEGGESPDPEYEFTLVSDEIQVEGPRPLRWIFRRLTEGGRTKDGKLKADEQTTHSLTRVRIKPADGEANGVVFTATAYLEIDVKFPSVLLKILPTSKEKTEEQGSASIQKVVEKDLGPSMEKFRDAYLTFLES</sequence>
<evidence type="ECO:0000256" key="1">
    <source>
        <dbReference type="SAM" id="SignalP"/>
    </source>
</evidence>
<accession>A0A7S4JNA5</accession>